<gene>
    <name evidence="2" type="ORF">MAR_021860</name>
</gene>
<accession>A0ABY7EH54</accession>
<name>A0ABY7EH54_MYAAR</name>
<evidence type="ECO:0000313" key="3">
    <source>
        <dbReference type="Proteomes" id="UP001164746"/>
    </source>
</evidence>
<evidence type="ECO:0000313" key="2">
    <source>
        <dbReference type="EMBL" id="WAR06491.1"/>
    </source>
</evidence>
<organism evidence="2 3">
    <name type="scientific">Mya arenaria</name>
    <name type="common">Soft-shell clam</name>
    <dbReference type="NCBI Taxonomy" id="6604"/>
    <lineage>
        <taxon>Eukaryota</taxon>
        <taxon>Metazoa</taxon>
        <taxon>Spiralia</taxon>
        <taxon>Lophotrochozoa</taxon>
        <taxon>Mollusca</taxon>
        <taxon>Bivalvia</taxon>
        <taxon>Autobranchia</taxon>
        <taxon>Heteroconchia</taxon>
        <taxon>Euheterodonta</taxon>
        <taxon>Imparidentia</taxon>
        <taxon>Neoheterodontei</taxon>
        <taxon>Myida</taxon>
        <taxon>Myoidea</taxon>
        <taxon>Myidae</taxon>
        <taxon>Mya</taxon>
    </lineage>
</organism>
<keyword evidence="1" id="KW-0732">Signal</keyword>
<dbReference type="Proteomes" id="UP001164746">
    <property type="component" value="Chromosome 5"/>
</dbReference>
<protein>
    <submittedName>
        <fullName evidence="2">Uncharacterized protein</fullName>
    </submittedName>
</protein>
<sequence>MDNICVVVLILLYNIKDVGATCGHLTYQEPAIQGRNVTFVFRPNTFKKNNNVTVRYDKTSIIYRNFPFDINDEVYYIHLDTTVDDLNNSYIFVKYGNCFTDWRKLTLMITREDSSTLSEEVNGTDVVKPRTVMSNTEGAVTKSKEKTTGALIYADLDIELLEAARKARKEQPQSAPTEYADIRYRL</sequence>
<proteinExistence type="predicted"/>
<evidence type="ECO:0000256" key="1">
    <source>
        <dbReference type="SAM" id="SignalP"/>
    </source>
</evidence>
<feature type="chain" id="PRO_5045779710" evidence="1">
    <location>
        <begin position="21"/>
        <end position="186"/>
    </location>
</feature>
<reference evidence="2" key="1">
    <citation type="submission" date="2022-11" db="EMBL/GenBank/DDBJ databases">
        <title>Centuries of genome instability and evolution in soft-shell clam transmissible cancer (bioRxiv).</title>
        <authorList>
            <person name="Hart S.F.M."/>
            <person name="Yonemitsu M.A."/>
            <person name="Giersch R.M."/>
            <person name="Beal B.F."/>
            <person name="Arriagada G."/>
            <person name="Davis B.W."/>
            <person name="Ostrander E.A."/>
            <person name="Goff S.P."/>
            <person name="Metzger M.J."/>
        </authorList>
    </citation>
    <scope>NUCLEOTIDE SEQUENCE</scope>
    <source>
        <strain evidence="2">MELC-2E11</strain>
        <tissue evidence="2">Siphon/mantle</tissue>
    </source>
</reference>
<feature type="signal peptide" evidence="1">
    <location>
        <begin position="1"/>
        <end position="20"/>
    </location>
</feature>
<keyword evidence="3" id="KW-1185">Reference proteome</keyword>
<dbReference type="EMBL" id="CP111016">
    <property type="protein sequence ID" value="WAR06491.1"/>
    <property type="molecule type" value="Genomic_DNA"/>
</dbReference>